<proteinExistence type="inferred from homology"/>
<gene>
    <name evidence="4" type="ORF">AAW00_02825</name>
</gene>
<dbReference type="RefSeq" id="WP_047002789.1">
    <property type="nucleotide sequence ID" value="NZ_LBHB01000001.1"/>
</dbReference>
<dbReference type="Pfam" id="PF03937">
    <property type="entry name" value="Sdh5"/>
    <property type="match status" value="1"/>
</dbReference>
<comment type="similarity">
    <text evidence="1">Belongs to the SdhE FAD assembly factor family.</text>
</comment>
<dbReference type="EMBL" id="LBHB01000001">
    <property type="protein sequence ID" value="KLE35388.1"/>
    <property type="molecule type" value="Genomic_DNA"/>
</dbReference>
<accession>A0A0G9N1G3</accession>
<comment type="caution">
    <text evidence="4">The sequence shown here is derived from an EMBL/GenBank/DDBJ whole genome shotgun (WGS) entry which is preliminary data.</text>
</comment>
<name>A0A0G9N1G3_9SPHN</name>
<keyword evidence="3" id="KW-0143">Chaperone</keyword>
<dbReference type="STRING" id="1581420.AAW00_02825"/>
<evidence type="ECO:0000256" key="2">
    <source>
        <dbReference type="ARBA" id="ARBA00019418"/>
    </source>
</evidence>
<evidence type="ECO:0000313" key="5">
    <source>
        <dbReference type="Proteomes" id="UP000053464"/>
    </source>
</evidence>
<dbReference type="Proteomes" id="UP000053464">
    <property type="component" value="Unassembled WGS sequence"/>
</dbReference>
<dbReference type="AlphaFoldDB" id="A0A0G9N1G3"/>
<sequence>MSSTDLAPRLARAKFRAWHRGTREADYTFGCFFDTYHADWGEAELAWFEALLAHEDPDVLAWTMGIAPPPVEMQGDLMDALLRLDFVRI</sequence>
<dbReference type="SUPFAM" id="SSF109910">
    <property type="entry name" value="YgfY-like"/>
    <property type="match status" value="1"/>
</dbReference>
<organism evidence="4 5">
    <name type="scientific">Aurantiacibacter luteus</name>
    <dbReference type="NCBI Taxonomy" id="1581420"/>
    <lineage>
        <taxon>Bacteria</taxon>
        <taxon>Pseudomonadati</taxon>
        <taxon>Pseudomonadota</taxon>
        <taxon>Alphaproteobacteria</taxon>
        <taxon>Sphingomonadales</taxon>
        <taxon>Erythrobacteraceae</taxon>
        <taxon>Aurantiacibacter</taxon>
    </lineage>
</organism>
<evidence type="ECO:0000256" key="1">
    <source>
        <dbReference type="ARBA" id="ARBA00008571"/>
    </source>
</evidence>
<evidence type="ECO:0000256" key="3">
    <source>
        <dbReference type="ARBA" id="ARBA00023186"/>
    </source>
</evidence>
<dbReference type="OrthoDB" id="9807264at2"/>
<keyword evidence="5" id="KW-1185">Reference proteome</keyword>
<protein>
    <recommendedName>
        <fullName evidence="2">FAD assembly factor SdhE</fullName>
    </recommendedName>
</protein>
<dbReference type="InterPro" id="IPR036714">
    <property type="entry name" value="SDH_sf"/>
</dbReference>
<reference evidence="4 5" key="1">
    <citation type="submission" date="2015-04" db="EMBL/GenBank/DDBJ databases">
        <title>The draft genome sequence of Erythrobacter luteus KA37.</title>
        <authorList>
            <person name="Zhuang L."/>
            <person name="Liu Y."/>
            <person name="Shao Z."/>
        </authorList>
    </citation>
    <scope>NUCLEOTIDE SEQUENCE [LARGE SCALE GENOMIC DNA]</scope>
    <source>
        <strain evidence="4 5">KA37</strain>
    </source>
</reference>
<evidence type="ECO:0000313" key="4">
    <source>
        <dbReference type="EMBL" id="KLE35388.1"/>
    </source>
</evidence>
<dbReference type="PATRIC" id="fig|1581420.6.peg.567"/>
<dbReference type="InterPro" id="IPR005631">
    <property type="entry name" value="SDH"/>
</dbReference>
<dbReference type="Gene3D" id="1.10.150.250">
    <property type="entry name" value="Flavinator of succinate dehydrogenase"/>
    <property type="match status" value="1"/>
</dbReference>